<keyword evidence="3" id="KW-1185">Reference proteome</keyword>
<proteinExistence type="predicted"/>
<organism evidence="2 3">
    <name type="scientific">Ilyodon furcidens</name>
    <name type="common">goldbreast splitfin</name>
    <dbReference type="NCBI Taxonomy" id="33524"/>
    <lineage>
        <taxon>Eukaryota</taxon>
        <taxon>Metazoa</taxon>
        <taxon>Chordata</taxon>
        <taxon>Craniata</taxon>
        <taxon>Vertebrata</taxon>
        <taxon>Euteleostomi</taxon>
        <taxon>Actinopterygii</taxon>
        <taxon>Neopterygii</taxon>
        <taxon>Teleostei</taxon>
        <taxon>Neoteleostei</taxon>
        <taxon>Acanthomorphata</taxon>
        <taxon>Ovalentaria</taxon>
        <taxon>Atherinomorphae</taxon>
        <taxon>Cyprinodontiformes</taxon>
        <taxon>Goodeidae</taxon>
        <taxon>Ilyodon</taxon>
    </lineage>
</organism>
<evidence type="ECO:0000313" key="3">
    <source>
        <dbReference type="Proteomes" id="UP001482620"/>
    </source>
</evidence>
<evidence type="ECO:0000256" key="1">
    <source>
        <dbReference type="SAM" id="MobiDB-lite"/>
    </source>
</evidence>
<protein>
    <submittedName>
        <fullName evidence="2">Uncharacterized protein</fullName>
    </submittedName>
</protein>
<comment type="caution">
    <text evidence="2">The sequence shown here is derived from an EMBL/GenBank/DDBJ whole genome shotgun (WGS) entry which is preliminary data.</text>
</comment>
<feature type="compositionally biased region" description="Basic and acidic residues" evidence="1">
    <location>
        <begin position="67"/>
        <end position="80"/>
    </location>
</feature>
<sequence>MREVSGIRRPEISLCRSKTRLVTVHHYFSTFLPRRPPWKKTDCFAELPTDTWISANPPFFFLSHSPPQKEDINNDHCAESKEDEEYEPPVCQLHRASRPMKRKVASVPSKKEQFIQANKES</sequence>
<accession>A0ABV0SPR8</accession>
<reference evidence="2 3" key="1">
    <citation type="submission" date="2021-06" db="EMBL/GenBank/DDBJ databases">
        <authorList>
            <person name="Palmer J.M."/>
        </authorList>
    </citation>
    <scope>NUCLEOTIDE SEQUENCE [LARGE SCALE GENOMIC DNA]</scope>
    <source>
        <strain evidence="3">if_2019</strain>
        <tissue evidence="2">Muscle</tissue>
    </source>
</reference>
<feature type="region of interest" description="Disordered" evidence="1">
    <location>
        <begin position="64"/>
        <end position="121"/>
    </location>
</feature>
<gene>
    <name evidence="2" type="ORF">ILYODFUR_024715</name>
</gene>
<dbReference type="Proteomes" id="UP001482620">
    <property type="component" value="Unassembled WGS sequence"/>
</dbReference>
<feature type="compositionally biased region" description="Basic residues" evidence="1">
    <location>
        <begin position="95"/>
        <end position="104"/>
    </location>
</feature>
<name>A0ABV0SPR8_9TELE</name>
<feature type="compositionally biased region" description="Basic and acidic residues" evidence="1">
    <location>
        <begin position="109"/>
        <end position="121"/>
    </location>
</feature>
<dbReference type="EMBL" id="JAHRIQ010002955">
    <property type="protein sequence ID" value="MEQ2222299.1"/>
    <property type="molecule type" value="Genomic_DNA"/>
</dbReference>
<evidence type="ECO:0000313" key="2">
    <source>
        <dbReference type="EMBL" id="MEQ2222299.1"/>
    </source>
</evidence>